<proteinExistence type="inferred from homology"/>
<sequence>MSKKSELGFIMGNQRGLGLHLISICLFFIAATYTCCGDGNISVVCSEKERVALLKFKHSVRDDLEMLSSWVGNDCCRWGSIQCDTVTGNVESLYLRGDEGYLVGNEVNASLAELKHLKHLDLSGNDFQGSRIPKFIGSLKQLIYLNLSNVGFEGIIPHNIGNLSNLKLFDLSWNGGLVADDMAWTSGLSSLEHLVLSSVDLGRAQNMDMLFYMIPSLKELSLSDCGLSNADLGPSLNSSKILRNIKHLDLSNNYFQGPLPGFFQNMSSLTFLDLSSFNLSLTWNFANFLSTIPSLSELHLSDCGLDKTHLSSPHLNFSRLFNIHHLDLSRNSIEGAFPSVFTNMSSLRVLDLSGNMLNSWVPVMPNLIHLDLSGNDFKQIGDFGIWRQCHLKHLGASYNHFKIEMIESTENITECSQYALEWLHLSSCSNGTIPDPIARLANLRGIDLSSSSLTGQIPESLGRLKYLEVLDLSSNQLTGPIPTFLGNISELDLSFNQLNGSIPESFGNLAALTHLHLSSNRLTGPIPSSLGGLASLQTVWLYSNLLNGTIPASIGQLAKLRYLDFSNNSLEGVVSEAHFANFFMLKYLDTSSNTKLTFNVSRDWRPPFQLVFLRLKSCTIGTEFPHWIRSQRKLNVLDLSKAQITGPLPTWLRKMPIIPCLDLSHNKLSGPLTNLPNAATYGGYGFVSVLFLENNFFNESIPRSLCIRIDLEYLDLSKNRLTGKIPKCLENMKRLYTMILSSNQLSGVIPSSVALNSLHRLNLNDNDFIGELPRELENLRVLSMLDLGDNRLSGNIPEWVGKKLTYLVVLRLHKNNFTGRIPESLCKSSNLQILDLAHNNLEGTIPICLRKLKAMVSNSGSGHIDYSLDYDVNVDQVMKGVDLEYTKTWYMVYNMDLSSNKLVGEIPVELTALSKLVGLNLSNNHLTGYIPDNIGNMMNLFSLDLSRNELIGMIPPSMTALTFLSHLNLSHNNLSGRIPTGRQLQTLIDPSIYEGNKDLCGPPLCNNCPNWDNPITTGKKKYKAAEESYANIICGFATGFCGIIGVLLFKKQWRRNLFMFAEETMDTIYVAVVVRVRKMKILRKRNHIEPMECT</sequence>
<evidence type="ECO:0000256" key="8">
    <source>
        <dbReference type="ARBA" id="ARBA00022989"/>
    </source>
</evidence>
<keyword evidence="10" id="KW-0325">Glycoprotein</keyword>
<evidence type="ECO:0000313" key="14">
    <source>
        <dbReference type="EMBL" id="KAJ0192105.1"/>
    </source>
</evidence>
<dbReference type="Gramene" id="rna-gnl|WGS:NBSK|LSAT_8X158040_mrna">
    <property type="protein sequence ID" value="cds-PLY79786.1"/>
    <property type="gene ID" value="gene-LSAT_8X158040"/>
</dbReference>
<dbReference type="InterPro" id="IPR032675">
    <property type="entry name" value="LRR_dom_sf"/>
</dbReference>
<dbReference type="SUPFAM" id="SSF52047">
    <property type="entry name" value="RNI-like"/>
    <property type="match status" value="1"/>
</dbReference>
<keyword evidence="15" id="KW-1185">Reference proteome</keyword>
<dbReference type="PANTHER" id="PTHR48063">
    <property type="entry name" value="LRR RECEPTOR-LIKE KINASE"/>
    <property type="match status" value="1"/>
</dbReference>
<evidence type="ECO:0000256" key="10">
    <source>
        <dbReference type="ARBA" id="ARBA00023180"/>
    </source>
</evidence>
<evidence type="ECO:0000256" key="1">
    <source>
        <dbReference type="ARBA" id="ARBA00004251"/>
    </source>
</evidence>
<keyword evidence="9 11" id="KW-0472">Membrane</keyword>
<dbReference type="EMBL" id="NBSK02000008">
    <property type="protein sequence ID" value="KAJ0192105.1"/>
    <property type="molecule type" value="Genomic_DNA"/>
</dbReference>
<dbReference type="GO" id="GO:0051707">
    <property type="term" value="P:response to other organism"/>
    <property type="evidence" value="ECO:0007669"/>
    <property type="project" value="UniProtKB-ARBA"/>
</dbReference>
<keyword evidence="3" id="KW-1003">Cell membrane</keyword>
<dbReference type="SUPFAM" id="SSF52058">
    <property type="entry name" value="L domain-like"/>
    <property type="match status" value="2"/>
</dbReference>
<keyword evidence="4" id="KW-0433">Leucine-rich repeat</keyword>
<evidence type="ECO:0000256" key="2">
    <source>
        <dbReference type="ARBA" id="ARBA00009592"/>
    </source>
</evidence>
<keyword evidence="6" id="KW-0732">Signal</keyword>
<dbReference type="FunFam" id="3.80.10.10:FF:000383">
    <property type="entry name" value="Leucine-rich repeat receptor protein kinase EMS1"/>
    <property type="match status" value="1"/>
</dbReference>
<keyword evidence="8 11" id="KW-1133">Transmembrane helix</keyword>
<dbReference type="Pfam" id="PF08263">
    <property type="entry name" value="LRRNT_2"/>
    <property type="match status" value="1"/>
</dbReference>
<comment type="subcellular location">
    <subcellularLocation>
        <location evidence="1">Cell membrane</location>
        <topology evidence="1">Single-pass type I membrane protein</topology>
    </subcellularLocation>
</comment>
<dbReference type="SMART" id="SM00369">
    <property type="entry name" value="LRR_TYP"/>
    <property type="match status" value="12"/>
</dbReference>
<dbReference type="Proteomes" id="UP000235145">
    <property type="component" value="Unassembled WGS sequence"/>
</dbReference>
<dbReference type="Pfam" id="PF13855">
    <property type="entry name" value="LRR_8"/>
    <property type="match status" value="1"/>
</dbReference>
<dbReference type="InterPro" id="IPR003591">
    <property type="entry name" value="Leu-rich_rpt_typical-subtyp"/>
</dbReference>
<evidence type="ECO:0008006" key="16">
    <source>
        <dbReference type="Google" id="ProtNLM"/>
    </source>
</evidence>
<keyword evidence="7" id="KW-0677">Repeat</keyword>
<dbReference type="GO" id="GO:0009791">
    <property type="term" value="P:post-embryonic development"/>
    <property type="evidence" value="ECO:0007669"/>
    <property type="project" value="UniProtKB-ARBA"/>
</dbReference>
<evidence type="ECO:0000256" key="6">
    <source>
        <dbReference type="ARBA" id="ARBA00022729"/>
    </source>
</evidence>
<feature type="transmembrane region" description="Helical" evidence="11">
    <location>
        <begin position="1029"/>
        <end position="1049"/>
    </location>
</feature>
<dbReference type="Pfam" id="PF13516">
    <property type="entry name" value="LRR_6"/>
    <property type="match status" value="1"/>
</dbReference>
<dbReference type="InterPro" id="IPR055414">
    <property type="entry name" value="LRR_R13L4/SHOC2-like"/>
</dbReference>
<dbReference type="FunFam" id="3.80.10.10:FF:000453">
    <property type="entry name" value="Leucine-rich receptor-like protein kinase family protein"/>
    <property type="match status" value="1"/>
</dbReference>
<dbReference type="AlphaFoldDB" id="A0A9R1USI3"/>
<accession>A0A9R1USI3</accession>
<evidence type="ECO:0000259" key="12">
    <source>
        <dbReference type="Pfam" id="PF08263"/>
    </source>
</evidence>
<dbReference type="GO" id="GO:0006952">
    <property type="term" value="P:defense response"/>
    <property type="evidence" value="ECO:0007669"/>
    <property type="project" value="UniProtKB-ARBA"/>
</dbReference>
<evidence type="ECO:0000256" key="9">
    <source>
        <dbReference type="ARBA" id="ARBA00023136"/>
    </source>
</evidence>
<dbReference type="PANTHER" id="PTHR48063:SF106">
    <property type="entry name" value="LEUCINE-RICH REPEAT DOMAIN, L DOMAIN-LIKE PROTEIN-RELATED"/>
    <property type="match status" value="1"/>
</dbReference>
<reference evidence="14 15" key="1">
    <citation type="journal article" date="2017" name="Nat. Commun.">
        <title>Genome assembly with in vitro proximity ligation data and whole-genome triplication in lettuce.</title>
        <authorList>
            <person name="Reyes-Chin-Wo S."/>
            <person name="Wang Z."/>
            <person name="Yang X."/>
            <person name="Kozik A."/>
            <person name="Arikit S."/>
            <person name="Song C."/>
            <person name="Xia L."/>
            <person name="Froenicke L."/>
            <person name="Lavelle D.O."/>
            <person name="Truco M.J."/>
            <person name="Xia R."/>
            <person name="Zhu S."/>
            <person name="Xu C."/>
            <person name="Xu H."/>
            <person name="Xu X."/>
            <person name="Cox K."/>
            <person name="Korf I."/>
            <person name="Meyers B.C."/>
            <person name="Michelmore R.W."/>
        </authorList>
    </citation>
    <scope>NUCLEOTIDE SEQUENCE [LARGE SCALE GENOMIC DNA]</scope>
    <source>
        <strain evidence="15">cv. Salinas</strain>
        <tissue evidence="14">Seedlings</tissue>
    </source>
</reference>
<keyword evidence="5 11" id="KW-0812">Transmembrane</keyword>
<evidence type="ECO:0000256" key="5">
    <source>
        <dbReference type="ARBA" id="ARBA00022692"/>
    </source>
</evidence>
<dbReference type="GO" id="GO:0005886">
    <property type="term" value="C:plasma membrane"/>
    <property type="evidence" value="ECO:0007669"/>
    <property type="project" value="UniProtKB-SubCell"/>
</dbReference>
<dbReference type="PROSITE" id="PS51450">
    <property type="entry name" value="LRR"/>
    <property type="match status" value="1"/>
</dbReference>
<evidence type="ECO:0000313" key="15">
    <source>
        <dbReference type="Proteomes" id="UP000235145"/>
    </source>
</evidence>
<dbReference type="Pfam" id="PF00560">
    <property type="entry name" value="LRR_1"/>
    <property type="match status" value="9"/>
</dbReference>
<evidence type="ECO:0000256" key="4">
    <source>
        <dbReference type="ARBA" id="ARBA00022614"/>
    </source>
</evidence>
<evidence type="ECO:0000256" key="3">
    <source>
        <dbReference type="ARBA" id="ARBA00022475"/>
    </source>
</evidence>
<gene>
    <name evidence="14" type="ORF">LSAT_V11C800451570</name>
</gene>
<feature type="domain" description="Disease resistance R13L4/SHOC-2-like LRR" evidence="13">
    <location>
        <begin position="420"/>
        <end position="668"/>
    </location>
</feature>
<comment type="similarity">
    <text evidence="2">Belongs to the RLP family.</text>
</comment>
<name>A0A9R1USI3_LACSA</name>
<evidence type="ECO:0000259" key="13">
    <source>
        <dbReference type="Pfam" id="PF23598"/>
    </source>
</evidence>
<dbReference type="InterPro" id="IPR046956">
    <property type="entry name" value="RLP23-like"/>
</dbReference>
<dbReference type="PRINTS" id="PR00019">
    <property type="entry name" value="LEURICHRPT"/>
</dbReference>
<dbReference type="Pfam" id="PF23598">
    <property type="entry name" value="LRR_14"/>
    <property type="match status" value="1"/>
</dbReference>
<evidence type="ECO:0000256" key="11">
    <source>
        <dbReference type="SAM" id="Phobius"/>
    </source>
</evidence>
<dbReference type="Gene3D" id="3.80.10.10">
    <property type="entry name" value="Ribonuclease Inhibitor"/>
    <property type="match status" value="7"/>
</dbReference>
<comment type="caution">
    <text evidence="14">The sequence shown here is derived from an EMBL/GenBank/DDBJ whole genome shotgun (WGS) entry which is preliminary data.</text>
</comment>
<evidence type="ECO:0000256" key="7">
    <source>
        <dbReference type="ARBA" id="ARBA00022737"/>
    </source>
</evidence>
<organism evidence="14 15">
    <name type="scientific">Lactuca sativa</name>
    <name type="common">Garden lettuce</name>
    <dbReference type="NCBI Taxonomy" id="4236"/>
    <lineage>
        <taxon>Eukaryota</taxon>
        <taxon>Viridiplantae</taxon>
        <taxon>Streptophyta</taxon>
        <taxon>Embryophyta</taxon>
        <taxon>Tracheophyta</taxon>
        <taxon>Spermatophyta</taxon>
        <taxon>Magnoliopsida</taxon>
        <taxon>eudicotyledons</taxon>
        <taxon>Gunneridae</taxon>
        <taxon>Pentapetalae</taxon>
        <taxon>asterids</taxon>
        <taxon>campanulids</taxon>
        <taxon>Asterales</taxon>
        <taxon>Asteraceae</taxon>
        <taxon>Cichorioideae</taxon>
        <taxon>Cichorieae</taxon>
        <taxon>Lactucinae</taxon>
        <taxon>Lactuca</taxon>
    </lineage>
</organism>
<dbReference type="InterPro" id="IPR001611">
    <property type="entry name" value="Leu-rich_rpt"/>
</dbReference>
<dbReference type="FunFam" id="3.80.10.10:FF:000213">
    <property type="entry name" value="Tyrosine-sulfated glycopeptide receptor 1"/>
    <property type="match status" value="1"/>
</dbReference>
<dbReference type="InterPro" id="IPR013210">
    <property type="entry name" value="LRR_N_plant-typ"/>
</dbReference>
<protein>
    <recommendedName>
        <fullName evidence="16">Leucine-rich repeat-containing N-terminal plant-type domain-containing protein</fullName>
    </recommendedName>
</protein>
<feature type="domain" description="Leucine-rich repeat-containing N-terminal plant-type" evidence="12">
    <location>
        <begin position="48"/>
        <end position="84"/>
    </location>
</feature>